<feature type="transmembrane region" description="Helical" evidence="6">
    <location>
        <begin position="12"/>
        <end position="33"/>
    </location>
</feature>
<feature type="domain" description="EamA" evidence="7">
    <location>
        <begin position="17"/>
        <end position="146"/>
    </location>
</feature>
<dbReference type="InterPro" id="IPR000620">
    <property type="entry name" value="EamA_dom"/>
</dbReference>
<feature type="transmembrane region" description="Helical" evidence="6">
    <location>
        <begin position="104"/>
        <end position="126"/>
    </location>
</feature>
<dbReference type="GO" id="GO:0016020">
    <property type="term" value="C:membrane"/>
    <property type="evidence" value="ECO:0007669"/>
    <property type="project" value="UniProtKB-SubCell"/>
</dbReference>
<dbReference type="PANTHER" id="PTHR32322">
    <property type="entry name" value="INNER MEMBRANE TRANSPORTER"/>
    <property type="match status" value="1"/>
</dbReference>
<evidence type="ECO:0000256" key="4">
    <source>
        <dbReference type="ARBA" id="ARBA00022989"/>
    </source>
</evidence>
<dbReference type="PANTHER" id="PTHR32322:SF2">
    <property type="entry name" value="EAMA DOMAIN-CONTAINING PROTEIN"/>
    <property type="match status" value="1"/>
</dbReference>
<comment type="subcellular location">
    <subcellularLocation>
        <location evidence="1">Membrane</location>
        <topology evidence="1">Multi-pass membrane protein</topology>
    </subcellularLocation>
</comment>
<feature type="transmembrane region" description="Helical" evidence="6">
    <location>
        <begin position="254"/>
        <end position="273"/>
    </location>
</feature>
<evidence type="ECO:0000256" key="6">
    <source>
        <dbReference type="SAM" id="Phobius"/>
    </source>
</evidence>
<reference evidence="8 9" key="1">
    <citation type="submission" date="2021-12" db="EMBL/GenBank/DDBJ databases">
        <title>Genome sequencing of bacteria with rrn-lacking chromosome and rrn-plasmid.</title>
        <authorList>
            <person name="Anda M."/>
            <person name="Iwasaki W."/>
        </authorList>
    </citation>
    <scope>NUCLEOTIDE SEQUENCE [LARGE SCALE GENOMIC DNA]</scope>
    <source>
        <strain evidence="8 9">NBRC 15940</strain>
    </source>
</reference>
<keyword evidence="5 6" id="KW-0472">Membrane</keyword>
<feature type="transmembrane region" description="Helical" evidence="6">
    <location>
        <begin position="190"/>
        <end position="210"/>
    </location>
</feature>
<dbReference type="AlphaFoldDB" id="A0AAN4W0X1"/>
<feature type="transmembrane region" description="Helical" evidence="6">
    <location>
        <begin position="73"/>
        <end position="92"/>
    </location>
</feature>
<accession>A0AAN4W0X1</accession>
<feature type="domain" description="EamA" evidence="7">
    <location>
        <begin position="161"/>
        <end position="296"/>
    </location>
</feature>
<evidence type="ECO:0000256" key="2">
    <source>
        <dbReference type="ARBA" id="ARBA00007362"/>
    </source>
</evidence>
<dbReference type="SUPFAM" id="SSF103481">
    <property type="entry name" value="Multidrug resistance efflux transporter EmrE"/>
    <property type="match status" value="2"/>
</dbReference>
<evidence type="ECO:0000256" key="5">
    <source>
        <dbReference type="ARBA" id="ARBA00023136"/>
    </source>
</evidence>
<evidence type="ECO:0000313" key="9">
    <source>
        <dbReference type="Proteomes" id="UP001310022"/>
    </source>
</evidence>
<name>A0AAN4W0X1_9BACT</name>
<dbReference type="InterPro" id="IPR037185">
    <property type="entry name" value="EmrE-like"/>
</dbReference>
<dbReference type="EMBL" id="BQKE01000001">
    <property type="protein sequence ID" value="GJM62282.1"/>
    <property type="molecule type" value="Genomic_DNA"/>
</dbReference>
<dbReference type="Pfam" id="PF00892">
    <property type="entry name" value="EamA"/>
    <property type="match status" value="2"/>
</dbReference>
<protein>
    <submittedName>
        <fullName evidence="8">Permease</fullName>
    </submittedName>
</protein>
<comment type="similarity">
    <text evidence="2">Belongs to the EamA transporter family.</text>
</comment>
<sequence>MERIYTYLRQSVTSNWLMLFILSFVWGSSFILIKRGLDVFTAPQVGAIRMLSAGMFLFPLGVRALSNVKRRHLFPLFFSGFIGSLVPAYLFAKAETQLSSAITGILNALTPLFVLIIGTLVFRLAIFTKRIGFGLMVAFGGTVILLLADAGGDILEINFFAIFVLIATICYGFNANVVKAFLSDLKPLEITSVALGMMVPIAAIYLFGFSDFSDRILLEEKAYVSLGYLLILGFLGTSLAQIAFNRLVQQAGPVFASLVTYLIPIFALLWGVWDGEQILIGHYMGMMTIVLGVAITNEKL</sequence>
<feature type="transmembrane region" description="Helical" evidence="6">
    <location>
        <begin position="45"/>
        <end position="66"/>
    </location>
</feature>
<comment type="caution">
    <text evidence="8">The sequence shown here is derived from an EMBL/GenBank/DDBJ whole genome shotgun (WGS) entry which is preliminary data.</text>
</comment>
<dbReference type="InterPro" id="IPR050638">
    <property type="entry name" value="AA-Vitamin_Transporters"/>
</dbReference>
<organism evidence="8 9">
    <name type="scientific">Persicobacter diffluens</name>
    <dbReference type="NCBI Taxonomy" id="981"/>
    <lineage>
        <taxon>Bacteria</taxon>
        <taxon>Pseudomonadati</taxon>
        <taxon>Bacteroidota</taxon>
        <taxon>Cytophagia</taxon>
        <taxon>Cytophagales</taxon>
        <taxon>Persicobacteraceae</taxon>
        <taxon>Persicobacter</taxon>
    </lineage>
</organism>
<feature type="transmembrane region" description="Helical" evidence="6">
    <location>
        <begin position="133"/>
        <end position="151"/>
    </location>
</feature>
<proteinExistence type="inferred from homology"/>
<keyword evidence="3 6" id="KW-0812">Transmembrane</keyword>
<dbReference type="RefSeq" id="WP_253275705.1">
    <property type="nucleotide sequence ID" value="NZ_BQKE01000001.1"/>
</dbReference>
<feature type="transmembrane region" description="Helical" evidence="6">
    <location>
        <begin position="222"/>
        <end position="242"/>
    </location>
</feature>
<dbReference type="Proteomes" id="UP001310022">
    <property type="component" value="Unassembled WGS sequence"/>
</dbReference>
<evidence type="ECO:0000259" key="7">
    <source>
        <dbReference type="Pfam" id="PF00892"/>
    </source>
</evidence>
<evidence type="ECO:0000256" key="1">
    <source>
        <dbReference type="ARBA" id="ARBA00004141"/>
    </source>
</evidence>
<keyword evidence="9" id="KW-1185">Reference proteome</keyword>
<gene>
    <name evidence="8" type="primary">fjo11</name>
    <name evidence="8" type="ORF">PEDI_28340</name>
</gene>
<evidence type="ECO:0000256" key="3">
    <source>
        <dbReference type="ARBA" id="ARBA00022692"/>
    </source>
</evidence>
<feature type="transmembrane region" description="Helical" evidence="6">
    <location>
        <begin position="279"/>
        <end position="296"/>
    </location>
</feature>
<keyword evidence="4 6" id="KW-1133">Transmembrane helix</keyword>
<evidence type="ECO:0000313" key="8">
    <source>
        <dbReference type="EMBL" id="GJM62282.1"/>
    </source>
</evidence>
<feature type="transmembrane region" description="Helical" evidence="6">
    <location>
        <begin position="157"/>
        <end position="178"/>
    </location>
</feature>